<gene>
    <name evidence="2" type="ORF">Ani05nite_46740</name>
</gene>
<keyword evidence="3" id="KW-1185">Reference proteome</keyword>
<proteinExistence type="predicted"/>
<dbReference type="InterPro" id="IPR029068">
    <property type="entry name" value="Glyas_Bleomycin-R_OHBP_Dase"/>
</dbReference>
<evidence type="ECO:0000313" key="2">
    <source>
        <dbReference type="EMBL" id="GIE51140.1"/>
    </source>
</evidence>
<dbReference type="PANTHER" id="PTHR35908">
    <property type="entry name" value="HYPOTHETICAL FUSION PROTEIN"/>
    <property type="match status" value="1"/>
</dbReference>
<accession>A0A919MVG8</accession>
<name>A0A919MVG8_9ACTN</name>
<dbReference type="Pfam" id="PF18029">
    <property type="entry name" value="Glyoxalase_6"/>
    <property type="match status" value="1"/>
</dbReference>
<dbReference type="PROSITE" id="PS51819">
    <property type="entry name" value="VOC"/>
    <property type="match status" value="1"/>
</dbReference>
<evidence type="ECO:0000259" key="1">
    <source>
        <dbReference type="PROSITE" id="PS51819"/>
    </source>
</evidence>
<organism evidence="2 3">
    <name type="scientific">Actinoplanes nipponensis</name>
    <dbReference type="NCBI Taxonomy" id="135950"/>
    <lineage>
        <taxon>Bacteria</taxon>
        <taxon>Bacillati</taxon>
        <taxon>Actinomycetota</taxon>
        <taxon>Actinomycetes</taxon>
        <taxon>Micromonosporales</taxon>
        <taxon>Micromonosporaceae</taxon>
        <taxon>Actinoplanes</taxon>
    </lineage>
</organism>
<dbReference type="Proteomes" id="UP000647172">
    <property type="component" value="Unassembled WGS sequence"/>
</dbReference>
<dbReference type="AlphaFoldDB" id="A0A919MVG8"/>
<sequence>MHGVDIIRQVVVFDAADLPAESAFWAGMLDGHVFEDDRWHTVIDAAGQWRVGVQLAPDHVPPQWPDGNPQQVHLDLHVRDAKAAHDKAVALGARLLRASDLAAEEGHQVYADPAGHPFCIGWGQPSPERLAAFVAEHVGPTKPSGTS</sequence>
<dbReference type="CDD" id="cd06587">
    <property type="entry name" value="VOC"/>
    <property type="match status" value="1"/>
</dbReference>
<dbReference type="InterPro" id="IPR037523">
    <property type="entry name" value="VOC_core"/>
</dbReference>
<dbReference type="InterPro" id="IPR041581">
    <property type="entry name" value="Glyoxalase_6"/>
</dbReference>
<dbReference type="SUPFAM" id="SSF54593">
    <property type="entry name" value="Glyoxalase/Bleomycin resistance protein/Dihydroxybiphenyl dioxygenase"/>
    <property type="match status" value="1"/>
</dbReference>
<dbReference type="Gene3D" id="3.10.180.10">
    <property type="entry name" value="2,3-Dihydroxybiphenyl 1,2-Dioxygenase, domain 1"/>
    <property type="match status" value="1"/>
</dbReference>
<dbReference type="PANTHER" id="PTHR35908:SF1">
    <property type="entry name" value="CONSERVED PROTEIN"/>
    <property type="match status" value="1"/>
</dbReference>
<comment type="caution">
    <text evidence="2">The sequence shown here is derived from an EMBL/GenBank/DDBJ whole genome shotgun (WGS) entry which is preliminary data.</text>
</comment>
<dbReference type="EMBL" id="BOMQ01000054">
    <property type="protein sequence ID" value="GIE51140.1"/>
    <property type="molecule type" value="Genomic_DNA"/>
</dbReference>
<reference evidence="2" key="1">
    <citation type="submission" date="2021-01" db="EMBL/GenBank/DDBJ databases">
        <title>Whole genome shotgun sequence of Actinoplanes nipponensis NBRC 14063.</title>
        <authorList>
            <person name="Komaki H."/>
            <person name="Tamura T."/>
        </authorList>
    </citation>
    <scope>NUCLEOTIDE SEQUENCE</scope>
    <source>
        <strain evidence="2">NBRC 14063</strain>
    </source>
</reference>
<feature type="domain" description="VOC" evidence="1">
    <location>
        <begin position="6"/>
        <end position="123"/>
    </location>
</feature>
<protein>
    <submittedName>
        <fullName evidence="2">Glyoxalase</fullName>
    </submittedName>
</protein>
<evidence type="ECO:0000313" key="3">
    <source>
        <dbReference type="Proteomes" id="UP000647172"/>
    </source>
</evidence>